<dbReference type="Pfam" id="PF00043">
    <property type="entry name" value="GST_C"/>
    <property type="match status" value="1"/>
</dbReference>
<dbReference type="InterPro" id="IPR036249">
    <property type="entry name" value="Thioredoxin-like_sf"/>
</dbReference>
<sequence>MAATKSVLKLIGVPQSTCTTRLLIVFAEKDLEFSLYQPDLANGEQKRKPHTDKHPFGVIPVLEDGDFRIFESRAIARYLAVKYHDRGSPLVPPVGDTKAWALFEQWASVELSHFDPFASVTYVQKFINPKNGTPSDESAVTTAIKILGQKLDVMDGILNKQAYMGGETFSLVDVFYMPTMNGLFLAGEGHLITSRIHLDDWWKRLTARPSWKKVLDAYTQQK</sequence>
<keyword evidence="8" id="KW-1185">Reference proteome</keyword>
<accession>A0A0C3CTA9</accession>
<dbReference type="EMBL" id="KN832902">
    <property type="protein sequence ID" value="KIM92927.1"/>
    <property type="molecule type" value="Genomic_DNA"/>
</dbReference>
<dbReference type="STRING" id="913774.A0A0C3CTA9"/>
<dbReference type="GO" id="GO:0006749">
    <property type="term" value="P:glutathione metabolic process"/>
    <property type="evidence" value="ECO:0007669"/>
    <property type="project" value="TreeGrafter"/>
</dbReference>
<dbReference type="SFLD" id="SFLDG00358">
    <property type="entry name" value="Main_(cytGST)"/>
    <property type="match status" value="1"/>
</dbReference>
<keyword evidence="2" id="KW-0808">Transferase</keyword>
<dbReference type="InterPro" id="IPR004046">
    <property type="entry name" value="GST_C"/>
</dbReference>
<dbReference type="EC" id="2.5.1.18" evidence="1"/>
<dbReference type="SFLD" id="SFLDS00019">
    <property type="entry name" value="Glutathione_Transferase_(cytos"/>
    <property type="match status" value="1"/>
</dbReference>
<gene>
    <name evidence="7" type="ORF">OIDMADRAFT_36174</name>
</gene>
<dbReference type="SUPFAM" id="SSF47616">
    <property type="entry name" value="GST C-terminal domain-like"/>
    <property type="match status" value="1"/>
</dbReference>
<feature type="domain" description="GST C-terminal" evidence="6">
    <location>
        <begin position="96"/>
        <end position="222"/>
    </location>
</feature>
<dbReference type="PANTHER" id="PTHR43900">
    <property type="entry name" value="GLUTATHIONE S-TRANSFERASE RHO"/>
    <property type="match status" value="1"/>
</dbReference>
<dbReference type="GO" id="GO:0004364">
    <property type="term" value="F:glutathione transferase activity"/>
    <property type="evidence" value="ECO:0007669"/>
    <property type="project" value="UniProtKB-EC"/>
</dbReference>
<dbReference type="GO" id="GO:0005737">
    <property type="term" value="C:cytoplasm"/>
    <property type="evidence" value="ECO:0007669"/>
    <property type="project" value="TreeGrafter"/>
</dbReference>
<dbReference type="AlphaFoldDB" id="A0A0C3CTA9"/>
<comment type="similarity">
    <text evidence="4">Belongs to the GST superfamily.</text>
</comment>
<proteinExistence type="inferred from homology"/>
<dbReference type="InterPro" id="IPR036282">
    <property type="entry name" value="Glutathione-S-Trfase_C_sf"/>
</dbReference>
<evidence type="ECO:0000259" key="6">
    <source>
        <dbReference type="PROSITE" id="PS50405"/>
    </source>
</evidence>
<evidence type="ECO:0000259" key="5">
    <source>
        <dbReference type="PROSITE" id="PS50404"/>
    </source>
</evidence>
<dbReference type="FunFam" id="3.40.30.10:FF:000016">
    <property type="entry name" value="Glutathione S-transferase F2"/>
    <property type="match status" value="1"/>
</dbReference>
<dbReference type="FunCoup" id="A0A0C3CTA9">
    <property type="interactions" value="599"/>
</dbReference>
<organism evidence="7 8">
    <name type="scientific">Oidiodendron maius (strain Zn)</name>
    <dbReference type="NCBI Taxonomy" id="913774"/>
    <lineage>
        <taxon>Eukaryota</taxon>
        <taxon>Fungi</taxon>
        <taxon>Dikarya</taxon>
        <taxon>Ascomycota</taxon>
        <taxon>Pezizomycotina</taxon>
        <taxon>Leotiomycetes</taxon>
        <taxon>Leotiomycetes incertae sedis</taxon>
        <taxon>Myxotrichaceae</taxon>
        <taxon>Oidiodendron</taxon>
    </lineage>
</organism>
<dbReference type="InterPro" id="IPR010987">
    <property type="entry name" value="Glutathione-S-Trfase_C-like"/>
</dbReference>
<name>A0A0C3CTA9_OIDMZ</name>
<dbReference type="InParanoid" id="A0A0C3CTA9"/>
<dbReference type="InterPro" id="IPR004045">
    <property type="entry name" value="Glutathione_S-Trfase_N"/>
</dbReference>
<dbReference type="Gene3D" id="3.40.30.10">
    <property type="entry name" value="Glutaredoxin"/>
    <property type="match status" value="1"/>
</dbReference>
<comment type="catalytic activity">
    <reaction evidence="3">
        <text>RX + glutathione = an S-substituted glutathione + a halide anion + H(+)</text>
        <dbReference type="Rhea" id="RHEA:16437"/>
        <dbReference type="ChEBI" id="CHEBI:15378"/>
        <dbReference type="ChEBI" id="CHEBI:16042"/>
        <dbReference type="ChEBI" id="CHEBI:17792"/>
        <dbReference type="ChEBI" id="CHEBI:57925"/>
        <dbReference type="ChEBI" id="CHEBI:90779"/>
        <dbReference type="EC" id="2.5.1.18"/>
    </reaction>
</comment>
<reference evidence="7 8" key="1">
    <citation type="submission" date="2014-04" db="EMBL/GenBank/DDBJ databases">
        <authorList>
            <consortium name="DOE Joint Genome Institute"/>
            <person name="Kuo A."/>
            <person name="Martino E."/>
            <person name="Perotto S."/>
            <person name="Kohler A."/>
            <person name="Nagy L.G."/>
            <person name="Floudas D."/>
            <person name="Copeland A."/>
            <person name="Barry K.W."/>
            <person name="Cichocki N."/>
            <person name="Veneault-Fourrey C."/>
            <person name="LaButti K."/>
            <person name="Lindquist E.A."/>
            <person name="Lipzen A."/>
            <person name="Lundell T."/>
            <person name="Morin E."/>
            <person name="Murat C."/>
            <person name="Sun H."/>
            <person name="Tunlid A."/>
            <person name="Henrissat B."/>
            <person name="Grigoriev I.V."/>
            <person name="Hibbett D.S."/>
            <person name="Martin F."/>
            <person name="Nordberg H.P."/>
            <person name="Cantor M.N."/>
            <person name="Hua S.X."/>
        </authorList>
    </citation>
    <scope>NUCLEOTIDE SEQUENCE [LARGE SCALE GENOMIC DNA]</scope>
    <source>
        <strain evidence="7 8">Zn</strain>
    </source>
</reference>
<evidence type="ECO:0000256" key="4">
    <source>
        <dbReference type="RuleBase" id="RU003494"/>
    </source>
</evidence>
<dbReference type="PANTHER" id="PTHR43900:SF3">
    <property type="entry name" value="GLUTATHIONE S-TRANSFERASE RHO"/>
    <property type="match status" value="1"/>
</dbReference>
<reference evidence="8" key="2">
    <citation type="submission" date="2015-01" db="EMBL/GenBank/DDBJ databases">
        <title>Evolutionary Origins and Diversification of the Mycorrhizal Mutualists.</title>
        <authorList>
            <consortium name="DOE Joint Genome Institute"/>
            <consortium name="Mycorrhizal Genomics Consortium"/>
            <person name="Kohler A."/>
            <person name="Kuo A."/>
            <person name="Nagy L.G."/>
            <person name="Floudas D."/>
            <person name="Copeland A."/>
            <person name="Barry K.W."/>
            <person name="Cichocki N."/>
            <person name="Veneault-Fourrey C."/>
            <person name="LaButti K."/>
            <person name="Lindquist E.A."/>
            <person name="Lipzen A."/>
            <person name="Lundell T."/>
            <person name="Morin E."/>
            <person name="Murat C."/>
            <person name="Riley R."/>
            <person name="Ohm R."/>
            <person name="Sun H."/>
            <person name="Tunlid A."/>
            <person name="Henrissat B."/>
            <person name="Grigoriev I.V."/>
            <person name="Hibbett D.S."/>
            <person name="Martin F."/>
        </authorList>
    </citation>
    <scope>NUCLEOTIDE SEQUENCE [LARGE SCALE GENOMIC DNA]</scope>
    <source>
        <strain evidence="8">Zn</strain>
    </source>
</reference>
<dbReference type="OrthoDB" id="249703at2759"/>
<dbReference type="SUPFAM" id="SSF52833">
    <property type="entry name" value="Thioredoxin-like"/>
    <property type="match status" value="1"/>
</dbReference>
<protein>
    <recommendedName>
        <fullName evidence="1">glutathione transferase</fullName>
        <ecNumber evidence="1">2.5.1.18</ecNumber>
    </recommendedName>
</protein>
<dbReference type="Gene3D" id="1.20.1050.10">
    <property type="match status" value="1"/>
</dbReference>
<evidence type="ECO:0000256" key="3">
    <source>
        <dbReference type="ARBA" id="ARBA00047960"/>
    </source>
</evidence>
<evidence type="ECO:0000313" key="7">
    <source>
        <dbReference type="EMBL" id="KIM92927.1"/>
    </source>
</evidence>
<dbReference type="Proteomes" id="UP000054321">
    <property type="component" value="Unassembled WGS sequence"/>
</dbReference>
<dbReference type="Pfam" id="PF02798">
    <property type="entry name" value="GST_N"/>
    <property type="match status" value="1"/>
</dbReference>
<evidence type="ECO:0000256" key="1">
    <source>
        <dbReference type="ARBA" id="ARBA00012452"/>
    </source>
</evidence>
<evidence type="ECO:0000256" key="2">
    <source>
        <dbReference type="ARBA" id="ARBA00022679"/>
    </source>
</evidence>
<feature type="domain" description="GST N-terminal" evidence="5">
    <location>
        <begin position="6"/>
        <end position="87"/>
    </location>
</feature>
<dbReference type="HOGENOM" id="CLU_011226_5_1_1"/>
<evidence type="ECO:0000313" key="8">
    <source>
        <dbReference type="Proteomes" id="UP000054321"/>
    </source>
</evidence>
<dbReference type="SFLD" id="SFLDG01154">
    <property type="entry name" value="Main.5:_Phi-like"/>
    <property type="match status" value="1"/>
</dbReference>
<dbReference type="PROSITE" id="PS50405">
    <property type="entry name" value="GST_CTER"/>
    <property type="match status" value="1"/>
</dbReference>
<dbReference type="GO" id="GO:0043295">
    <property type="term" value="F:glutathione binding"/>
    <property type="evidence" value="ECO:0007669"/>
    <property type="project" value="TreeGrafter"/>
</dbReference>
<dbReference type="PROSITE" id="PS50404">
    <property type="entry name" value="GST_NTER"/>
    <property type="match status" value="1"/>
</dbReference>
<dbReference type="InterPro" id="IPR040079">
    <property type="entry name" value="Glutathione_S-Trfase"/>
</dbReference>